<dbReference type="PANTHER" id="PTHR30333">
    <property type="entry name" value="CYTOCHROME C-TYPE PROTEIN"/>
    <property type="match status" value="1"/>
</dbReference>
<evidence type="ECO:0000256" key="4">
    <source>
        <dbReference type="ARBA" id="ARBA00022475"/>
    </source>
</evidence>
<organism evidence="13 14">
    <name type="scientific">Termitidicoccus mucosus</name>
    <dbReference type="NCBI Taxonomy" id="1184151"/>
    <lineage>
        <taxon>Bacteria</taxon>
        <taxon>Pseudomonadati</taxon>
        <taxon>Verrucomicrobiota</taxon>
        <taxon>Opitutia</taxon>
        <taxon>Opitutales</taxon>
        <taxon>Opitutaceae</taxon>
        <taxon>Termitidicoccus</taxon>
    </lineage>
</organism>
<dbReference type="GO" id="GO:0022900">
    <property type="term" value="P:electron transport chain"/>
    <property type="evidence" value="ECO:0007669"/>
    <property type="project" value="InterPro"/>
</dbReference>
<evidence type="ECO:0000256" key="6">
    <source>
        <dbReference type="ARBA" id="ARBA00022692"/>
    </source>
</evidence>
<evidence type="ECO:0000256" key="11">
    <source>
        <dbReference type="ARBA" id="ARBA00023136"/>
    </source>
</evidence>
<keyword evidence="5" id="KW-0349">Heme</keyword>
<dbReference type="GO" id="GO:0046872">
    <property type="term" value="F:metal ion binding"/>
    <property type="evidence" value="ECO:0007669"/>
    <property type="project" value="UniProtKB-KW"/>
</dbReference>
<keyword evidence="9" id="KW-1133">Transmembrane helix</keyword>
<accession>A0A178IL08</accession>
<keyword evidence="4" id="KW-1003">Cell membrane</keyword>
<dbReference type="SUPFAM" id="SSF48695">
    <property type="entry name" value="Multiheme cytochromes"/>
    <property type="match status" value="1"/>
</dbReference>
<dbReference type="AlphaFoldDB" id="A0A178IL08"/>
<keyword evidence="11" id="KW-0472">Membrane</keyword>
<evidence type="ECO:0000256" key="7">
    <source>
        <dbReference type="ARBA" id="ARBA00022723"/>
    </source>
</evidence>
<evidence type="ECO:0000256" key="8">
    <source>
        <dbReference type="ARBA" id="ARBA00022982"/>
    </source>
</evidence>
<keyword evidence="7" id="KW-0479">Metal-binding</keyword>
<dbReference type="GO" id="GO:0009055">
    <property type="term" value="F:electron transfer activity"/>
    <property type="evidence" value="ECO:0007669"/>
    <property type="project" value="TreeGrafter"/>
</dbReference>
<comment type="subcellular location">
    <subcellularLocation>
        <location evidence="1">Cell membrane</location>
    </subcellularLocation>
</comment>
<protein>
    <submittedName>
        <fullName evidence="13">Cysteine hydrolase</fullName>
    </submittedName>
</protein>
<keyword evidence="8" id="KW-0249">Electron transport</keyword>
<evidence type="ECO:0000256" key="1">
    <source>
        <dbReference type="ARBA" id="ARBA00004236"/>
    </source>
</evidence>
<keyword evidence="6" id="KW-0812">Transmembrane</keyword>
<dbReference type="InterPro" id="IPR051174">
    <property type="entry name" value="Cytochrome_c-type_ET"/>
</dbReference>
<dbReference type="GO" id="GO:0016787">
    <property type="term" value="F:hydrolase activity"/>
    <property type="evidence" value="ECO:0007669"/>
    <property type="project" value="UniProtKB-KW"/>
</dbReference>
<proteinExistence type="inferred from homology"/>
<dbReference type="GO" id="GO:0009061">
    <property type="term" value="P:anaerobic respiration"/>
    <property type="evidence" value="ECO:0007669"/>
    <property type="project" value="TreeGrafter"/>
</dbReference>
<evidence type="ECO:0000313" key="14">
    <source>
        <dbReference type="Proteomes" id="UP000078486"/>
    </source>
</evidence>
<keyword evidence="10" id="KW-0408">Iron</keyword>
<reference evidence="13 14" key="1">
    <citation type="submission" date="2016-01" db="EMBL/GenBank/DDBJ databases">
        <title>High potential of lignocellulose degradation of a new Verrucomicrobia species.</title>
        <authorList>
            <person name="Wang Y."/>
            <person name="Shi Y."/>
            <person name="Qiu Z."/>
            <person name="Liu S."/>
            <person name="Yang H."/>
        </authorList>
    </citation>
    <scope>NUCLEOTIDE SEQUENCE [LARGE SCALE GENOMIC DNA]</scope>
    <source>
        <strain evidence="13 14">TSB47</strain>
    </source>
</reference>
<dbReference type="EMBL" id="LRRQ01000060">
    <property type="protein sequence ID" value="OAM90361.1"/>
    <property type="molecule type" value="Genomic_DNA"/>
</dbReference>
<dbReference type="NCBIfam" id="TIGR03153">
    <property type="entry name" value="cytochr_NrfH"/>
    <property type="match status" value="1"/>
</dbReference>
<dbReference type="InterPro" id="IPR017571">
    <property type="entry name" value="NrfH"/>
</dbReference>
<keyword evidence="14" id="KW-1185">Reference proteome</keyword>
<evidence type="ECO:0000256" key="2">
    <source>
        <dbReference type="ARBA" id="ARBA00007395"/>
    </source>
</evidence>
<sequence>MPRIRVPRYLAAALGMLAGLGAYVVHISNAFSYLSDDPAACVNCHIMGSYYASHAHSSHKGAATCNDCHVPHTGVFAKYAFKARDGLYHASVFTLRGEPQAMMIKEAGANVVQANCVRCHGRLNEIVAPGAPVTLAGKLHGEGHLCWDCHRDVPHGTVRSISSAPDAIVPYPESAMPAWLRAARGESPSPLPR</sequence>
<dbReference type="STRING" id="1184151.AW736_00625"/>
<comment type="caution">
    <text evidence="13">The sequence shown here is derived from an EMBL/GenBank/DDBJ whole genome shotgun (WGS) entry which is preliminary data.</text>
</comment>
<keyword evidence="3" id="KW-0813">Transport</keyword>
<dbReference type="InterPro" id="IPR005126">
    <property type="entry name" value="NapC/NirT_cyt_c_N"/>
</dbReference>
<dbReference type="Gene3D" id="1.10.3820.10">
    <property type="entry name" value="Di-heme elbow motif domain"/>
    <property type="match status" value="1"/>
</dbReference>
<dbReference type="PANTHER" id="PTHR30333:SF1">
    <property type="entry name" value="CYTOCHROME C-TYPE PROTEIN NAPC"/>
    <property type="match status" value="1"/>
</dbReference>
<dbReference type="InterPro" id="IPR036280">
    <property type="entry name" value="Multihaem_cyt_sf"/>
</dbReference>
<dbReference type="InterPro" id="IPR038266">
    <property type="entry name" value="NapC/NirT_cytc_sf"/>
</dbReference>
<dbReference type="GO" id="GO:0005886">
    <property type="term" value="C:plasma membrane"/>
    <property type="evidence" value="ECO:0007669"/>
    <property type="project" value="UniProtKB-SubCell"/>
</dbReference>
<feature type="domain" description="NapC/NirT cytochrome c N-terminal" evidence="12">
    <location>
        <begin position="16"/>
        <end position="157"/>
    </location>
</feature>
<dbReference type="Pfam" id="PF03264">
    <property type="entry name" value="Cytochrom_NNT"/>
    <property type="match status" value="1"/>
</dbReference>
<evidence type="ECO:0000313" key="13">
    <source>
        <dbReference type="EMBL" id="OAM90361.1"/>
    </source>
</evidence>
<gene>
    <name evidence="13" type="ORF">AW736_00625</name>
</gene>
<evidence type="ECO:0000256" key="10">
    <source>
        <dbReference type="ARBA" id="ARBA00023004"/>
    </source>
</evidence>
<evidence type="ECO:0000256" key="3">
    <source>
        <dbReference type="ARBA" id="ARBA00022448"/>
    </source>
</evidence>
<name>A0A178IL08_9BACT</name>
<evidence type="ECO:0000259" key="12">
    <source>
        <dbReference type="Pfam" id="PF03264"/>
    </source>
</evidence>
<comment type="similarity">
    <text evidence="2">Belongs to the NapC/NirT/NrfH family.</text>
</comment>
<evidence type="ECO:0000256" key="5">
    <source>
        <dbReference type="ARBA" id="ARBA00022617"/>
    </source>
</evidence>
<keyword evidence="13" id="KW-0378">Hydrolase</keyword>
<evidence type="ECO:0000256" key="9">
    <source>
        <dbReference type="ARBA" id="ARBA00022989"/>
    </source>
</evidence>
<dbReference type="Proteomes" id="UP000078486">
    <property type="component" value="Unassembled WGS sequence"/>
</dbReference>